<proteinExistence type="predicted"/>
<name>A0AAC9UH84_9GAMM</name>
<protein>
    <recommendedName>
        <fullName evidence="3">DNA repair ATPase</fullName>
    </recommendedName>
</protein>
<dbReference type="GeneID" id="300941270"/>
<evidence type="ECO:0000313" key="2">
    <source>
        <dbReference type="Proteomes" id="UP000198329"/>
    </source>
</evidence>
<dbReference type="RefSeq" id="WP_011327846.1">
    <property type="nucleotide sequence ID" value="NZ_BJXZ01000002.1"/>
</dbReference>
<dbReference type="AlphaFoldDB" id="A0AAC9UH84"/>
<keyword evidence="2" id="KW-1185">Reference proteome</keyword>
<evidence type="ECO:0008006" key="3">
    <source>
        <dbReference type="Google" id="ProtNLM"/>
    </source>
</evidence>
<dbReference type="Proteomes" id="UP000198329">
    <property type="component" value="Chromosome I"/>
</dbReference>
<dbReference type="EMBL" id="CP011036">
    <property type="protein sequence ID" value="ASM53594.1"/>
    <property type="molecule type" value="Genomic_DNA"/>
</dbReference>
<reference evidence="1 2" key="1">
    <citation type="submission" date="2015-03" db="EMBL/GenBank/DDBJ databases">
        <authorList>
            <person name="Xie B.-B."/>
            <person name="Rong J.-C."/>
            <person name="Qin Q.-L."/>
            <person name="Zhang Y.-Z."/>
        </authorList>
    </citation>
    <scope>NUCLEOTIDE SEQUENCE [LARGE SCALE GENOMIC DNA]</scope>
    <source>
        <strain evidence="1 2">KMM 661</strain>
    </source>
</reference>
<gene>
    <name evidence="1" type="ORF">PNIG_a1435</name>
</gene>
<accession>A0AAC9UH84</accession>
<dbReference type="KEGG" id="png:PNIG_a1435"/>
<organism evidence="1 2">
    <name type="scientific">Pseudoalteromonas nigrifaciens</name>
    <dbReference type="NCBI Taxonomy" id="28109"/>
    <lineage>
        <taxon>Bacteria</taxon>
        <taxon>Pseudomonadati</taxon>
        <taxon>Pseudomonadota</taxon>
        <taxon>Gammaproteobacteria</taxon>
        <taxon>Alteromonadales</taxon>
        <taxon>Pseudoalteromonadaceae</taxon>
        <taxon>Pseudoalteromonas</taxon>
    </lineage>
</organism>
<sequence>MIVSIIIILIVALIVIALWVSAVQQHKEKQEADRRKELTKQKAIIEETEEALMNNANIPFSDNTLRVLQRRNHDALSTMVSLSPGSKILKNRLNEAKERLNNPVQGSNSESLSLPSNDKQLVSLIQGIKKLRIILRSEHNKGNLDSQLFVIEDKRMEKLQLQINIESQIKRGLSARSAGMVGSARQYFEKAHASLSAVSYSDPYVTAKYQEVEGYLEAISVELRASNANALKKKTEQEQDDLDVLFAPKKKW</sequence>
<evidence type="ECO:0000313" key="1">
    <source>
        <dbReference type="EMBL" id="ASM53594.1"/>
    </source>
</evidence>